<name>A0A1M7YYX0_9VIBR</name>
<dbReference type="AlphaFoldDB" id="A0A1M7YYX0"/>
<organism evidence="2 3">
    <name type="scientific">Vibrio quintilis</name>
    <dbReference type="NCBI Taxonomy" id="1117707"/>
    <lineage>
        <taxon>Bacteria</taxon>
        <taxon>Pseudomonadati</taxon>
        <taxon>Pseudomonadota</taxon>
        <taxon>Gammaproteobacteria</taxon>
        <taxon>Vibrionales</taxon>
        <taxon>Vibrionaceae</taxon>
        <taxon>Vibrio</taxon>
    </lineage>
</organism>
<dbReference type="OrthoDB" id="6271069at2"/>
<dbReference type="STRING" id="1117707.VQ7734_03611"/>
<gene>
    <name evidence="2" type="ORF">VQ7734_03611</name>
</gene>
<accession>A0A1M7YYX0</accession>
<evidence type="ECO:0000259" key="1">
    <source>
        <dbReference type="Pfam" id="PF21880"/>
    </source>
</evidence>
<proteinExistence type="predicted"/>
<reference evidence="3" key="1">
    <citation type="submission" date="2016-12" db="EMBL/GenBank/DDBJ databases">
        <authorList>
            <person name="Rodrigo-Torres L."/>
            <person name="Arahal R.D."/>
            <person name="Lucena T."/>
        </authorList>
    </citation>
    <scope>NUCLEOTIDE SEQUENCE [LARGE SCALE GENOMIC DNA]</scope>
</reference>
<dbReference type="Proteomes" id="UP000184600">
    <property type="component" value="Unassembled WGS sequence"/>
</dbReference>
<protein>
    <recommendedName>
        <fullName evidence="1">DUF6916 domain-containing protein</fullName>
    </recommendedName>
</protein>
<sequence length="97" mass="10894">MSFDQFTKEVLEPFTGKSICVCDKESGATLSELQIEKVTETESGEFDSLSVILKGNPEVQLPQNTYTFKSEAFDEVELFMVPNSVDSYQIIVSRKKS</sequence>
<feature type="domain" description="DUF6916" evidence="1">
    <location>
        <begin position="7"/>
        <end position="91"/>
    </location>
</feature>
<evidence type="ECO:0000313" key="2">
    <source>
        <dbReference type="EMBL" id="SHO57841.1"/>
    </source>
</evidence>
<keyword evidence="3" id="KW-1185">Reference proteome</keyword>
<evidence type="ECO:0000313" key="3">
    <source>
        <dbReference type="Proteomes" id="UP000184600"/>
    </source>
</evidence>
<dbReference type="Pfam" id="PF21880">
    <property type="entry name" value="DUF6916"/>
    <property type="match status" value="1"/>
</dbReference>
<dbReference type="RefSeq" id="WP_073585190.1">
    <property type="nucleotide sequence ID" value="NZ_AP024897.1"/>
</dbReference>
<dbReference type="InterPro" id="IPR054209">
    <property type="entry name" value="DUF6916"/>
</dbReference>
<dbReference type="EMBL" id="FRFG01000048">
    <property type="protein sequence ID" value="SHO57841.1"/>
    <property type="molecule type" value="Genomic_DNA"/>
</dbReference>